<protein>
    <submittedName>
        <fullName evidence="3">Uncharacterized protein</fullName>
    </submittedName>
</protein>
<comment type="caution">
    <text evidence="3">The sequence shown here is derived from an EMBL/GenBank/DDBJ whole genome shotgun (WGS) entry which is preliminary data.</text>
</comment>
<evidence type="ECO:0000313" key="4">
    <source>
        <dbReference type="Proteomes" id="UP000663853"/>
    </source>
</evidence>
<evidence type="ECO:0000256" key="1">
    <source>
        <dbReference type="SAM" id="MobiDB-lite"/>
    </source>
</evidence>
<keyword evidence="2" id="KW-0472">Membrane</keyword>
<feature type="transmembrane region" description="Helical" evidence="2">
    <location>
        <begin position="71"/>
        <end position="92"/>
    </location>
</feature>
<dbReference type="AlphaFoldDB" id="A0A8H3DNW8"/>
<sequence>MLAVAVVAEAAMIANDVTRPVSVTWAPLIVLNLHPGGQLNLDHAVIKTVSQCCISERCPEDSRVSRVNRQLTVVAFILCIAVLAVRTVSVLFRLSVSREAKDAPGSTQLRCHDGTSISLVPIGDPAHTNTDGVPVSKRGKRLSVEGSMGGFLNMARAEAQSTRDTSPYLPSNTYEPQFSDIDATTAYCQETTTPGPRRGASSPLHRASSPAINDAQRYMLRAGYYSIAYFFGRFVVAVLAELSWPSAGFAPSGRMPRTAGRSRLLRSLYGQHPTLFLIVIAADEAVRDLWVLDHALRALNSESIRFTGLGGWITLDDIKTETKKVYEESREFPGSQVVILLTGHGGECNKMMLPMSKSIDATCLFELLFDPHDAHPAAPVTILFDICRPGVDPSPEPPEGISLIWTCFPGEVSGAYRLPHGPDSCFLTALMMASRQLAPNYTDGPPQDVVQIQLNHITEYLKELYIIKHSQGGCRWCLSGRRCFEPMPQNVDSKHAQNTDGLLMLMENLSGTTAADGVYRWFRDNPIFCTANNLPVPRGFRERLWGRIWQIVQAGRGGNPGSSVEKAMATGSDSRFDSLPGDNTSKHERGANKSVNAGQTLRRRVVTSWLVG</sequence>
<reference evidence="3" key="1">
    <citation type="submission" date="2021-01" db="EMBL/GenBank/DDBJ databases">
        <authorList>
            <person name="Kaushik A."/>
        </authorList>
    </citation>
    <scope>NUCLEOTIDE SEQUENCE</scope>
    <source>
        <strain evidence="3">AG6-10EEA</strain>
    </source>
</reference>
<keyword evidence="2" id="KW-0812">Transmembrane</keyword>
<feature type="region of interest" description="Disordered" evidence="1">
    <location>
        <begin position="555"/>
        <end position="598"/>
    </location>
</feature>
<dbReference type="EMBL" id="CAJMXA010004183">
    <property type="protein sequence ID" value="CAE6536562.1"/>
    <property type="molecule type" value="Genomic_DNA"/>
</dbReference>
<keyword evidence="2" id="KW-1133">Transmembrane helix</keyword>
<evidence type="ECO:0000313" key="3">
    <source>
        <dbReference type="EMBL" id="CAE6536562.1"/>
    </source>
</evidence>
<evidence type="ECO:0000256" key="2">
    <source>
        <dbReference type="SAM" id="Phobius"/>
    </source>
</evidence>
<dbReference type="Proteomes" id="UP000663853">
    <property type="component" value="Unassembled WGS sequence"/>
</dbReference>
<proteinExistence type="predicted"/>
<accession>A0A8H3DNW8</accession>
<gene>
    <name evidence="3" type="ORF">RDB_LOCUS181219</name>
</gene>
<name>A0A8H3DNW8_9AGAM</name>
<organism evidence="3 4">
    <name type="scientific">Rhizoctonia solani</name>
    <dbReference type="NCBI Taxonomy" id="456999"/>
    <lineage>
        <taxon>Eukaryota</taxon>
        <taxon>Fungi</taxon>
        <taxon>Dikarya</taxon>
        <taxon>Basidiomycota</taxon>
        <taxon>Agaricomycotina</taxon>
        <taxon>Agaricomycetes</taxon>
        <taxon>Cantharellales</taxon>
        <taxon>Ceratobasidiaceae</taxon>
        <taxon>Rhizoctonia</taxon>
    </lineage>
</organism>